<dbReference type="Gene3D" id="3.40.50.300">
    <property type="entry name" value="P-loop containing nucleotide triphosphate hydrolases"/>
    <property type="match status" value="1"/>
</dbReference>
<dbReference type="Pfam" id="PF20439">
    <property type="entry name" value="SpoIVA_C"/>
    <property type="match status" value="1"/>
</dbReference>
<dbReference type="PIRSF" id="PIRSF007466">
    <property type="entry name" value="SpoIVA"/>
    <property type="match status" value="1"/>
</dbReference>
<dbReference type="GO" id="GO:0043934">
    <property type="term" value="P:sporulation"/>
    <property type="evidence" value="ECO:0007669"/>
    <property type="project" value="InterPro"/>
</dbReference>
<dbReference type="InterPro" id="IPR027417">
    <property type="entry name" value="P-loop_NTPase"/>
</dbReference>
<dbReference type="AlphaFoldDB" id="A0A173QY33"/>
<dbReference type="InterPro" id="IPR014201">
    <property type="entry name" value="Spore_IV_A"/>
</dbReference>
<dbReference type="Proteomes" id="UP000487649">
    <property type="component" value="Unassembled WGS sequence"/>
</dbReference>
<proteinExistence type="predicted"/>
<sequence length="491" mass="54956">METNELMRDVFARTNGEFYLGVVGAVRTGKSTFIKKFMESLVIPLVEDENEKKRMIDELPQSANGKTIMTTEPKFVPAQAVNVTVEGEVSANIRLIDCVGYVIPSAIGYETDEGPRMVNTPWYDEPIPFVEAAAIGTQKVIEDHSHIGIVMTTDGSIGNFNRDDYLEAEQLVIEQLKAINKPFIVILNTTHPKTDDVQELRNQLQDEYGVPVLPLSVENMTKKDIYSVLTEALYEFPVSELDIKLPSWVDALSDDNWLKARFLKLINQSTNEFYKLRDINYLADELKAEDIVEDCFISALDAGVGLAELEIKVPDQLYDQILTELVGPIKDKADLMFLLQDYANIKKEYEPIASALKMVKQVGYGIATPSIEDMTLSEPTVVKQGARYGVRLKAIAPSIHMIRVDVESVFEPIIGTEQQSKDLIDFIMKDSADNPLAIWSTEIFGRCLSDIVRDGISAKLYSMPENARFKLQDTLIKIVNQGNGGLIAIML</sequence>
<accession>A0A173QY33</accession>
<dbReference type="Pfam" id="PF09547">
    <property type="entry name" value="SpoIVA_ATPase"/>
    <property type="match status" value="1"/>
</dbReference>
<organism evidence="1 2">
    <name type="scientific">Turicibacter sanguinis</name>
    <dbReference type="NCBI Taxonomy" id="154288"/>
    <lineage>
        <taxon>Bacteria</taxon>
        <taxon>Bacillati</taxon>
        <taxon>Bacillota</taxon>
        <taxon>Erysipelotrichia</taxon>
        <taxon>Erysipelotrichales</taxon>
        <taxon>Turicibacteraceae</taxon>
        <taxon>Turicibacter</taxon>
    </lineage>
</organism>
<gene>
    <name evidence="1" type="primary">spoIVA</name>
    <name evidence="1" type="ORF">GMA92_00220</name>
</gene>
<dbReference type="OrthoDB" id="9761464at2"/>
<dbReference type="EMBL" id="WMQE01000001">
    <property type="protein sequence ID" value="MTK19862.1"/>
    <property type="molecule type" value="Genomic_DNA"/>
</dbReference>
<dbReference type="GeneID" id="60060115"/>
<dbReference type="GO" id="GO:0005524">
    <property type="term" value="F:ATP binding"/>
    <property type="evidence" value="ECO:0007669"/>
    <property type="project" value="InterPro"/>
</dbReference>
<dbReference type="RefSeq" id="WP_006784025.1">
    <property type="nucleotide sequence ID" value="NZ_CABJBH010000005.1"/>
</dbReference>
<reference evidence="1 2" key="1">
    <citation type="journal article" date="2019" name="Nat. Med.">
        <title>A library of human gut bacterial isolates paired with longitudinal multiomics data enables mechanistic microbiome research.</title>
        <authorList>
            <person name="Poyet M."/>
            <person name="Groussin M."/>
            <person name="Gibbons S.M."/>
            <person name="Avila-Pacheco J."/>
            <person name="Jiang X."/>
            <person name="Kearney S.M."/>
            <person name="Perrotta A.R."/>
            <person name="Berdy B."/>
            <person name="Zhao S."/>
            <person name="Lieberman T.D."/>
            <person name="Swanson P.K."/>
            <person name="Smith M."/>
            <person name="Roesemann S."/>
            <person name="Alexander J.E."/>
            <person name="Rich S.A."/>
            <person name="Livny J."/>
            <person name="Vlamakis H."/>
            <person name="Clish C."/>
            <person name="Bullock K."/>
            <person name="Deik A."/>
            <person name="Scott J."/>
            <person name="Pierce K.A."/>
            <person name="Xavier R.J."/>
            <person name="Alm E.J."/>
        </authorList>
    </citation>
    <scope>NUCLEOTIDE SEQUENCE [LARGE SCALE GENOMIC DNA]</scope>
    <source>
        <strain evidence="1 2">BIOML-A198</strain>
    </source>
</reference>
<dbReference type="GO" id="GO:0016887">
    <property type="term" value="F:ATP hydrolysis activity"/>
    <property type="evidence" value="ECO:0007669"/>
    <property type="project" value="InterPro"/>
</dbReference>
<evidence type="ECO:0000313" key="2">
    <source>
        <dbReference type="Proteomes" id="UP000487649"/>
    </source>
</evidence>
<dbReference type="InterPro" id="IPR046841">
    <property type="entry name" value="SpoIVA_middle"/>
</dbReference>
<name>A0A173QY33_9FIRM</name>
<dbReference type="CDD" id="cd00882">
    <property type="entry name" value="Ras_like_GTPase"/>
    <property type="match status" value="1"/>
</dbReference>
<dbReference type="NCBIfam" id="TIGR02836">
    <property type="entry name" value="spore_IV_A"/>
    <property type="match status" value="1"/>
</dbReference>
<evidence type="ECO:0000313" key="1">
    <source>
        <dbReference type="EMBL" id="MTK19862.1"/>
    </source>
</evidence>
<dbReference type="Pfam" id="PF20438">
    <property type="entry name" value="SpoIVA_middle"/>
    <property type="match status" value="1"/>
</dbReference>
<comment type="caution">
    <text evidence="1">The sequence shown here is derived from an EMBL/GenBank/DDBJ whole genome shotgun (WGS) entry which is preliminary data.</text>
</comment>
<dbReference type="InterPro" id="IPR046840">
    <property type="entry name" value="SpoIVA_C"/>
</dbReference>
<protein>
    <submittedName>
        <fullName evidence="1">Stage IV sporulation protein A</fullName>
    </submittedName>
</protein>
<dbReference type="InterPro" id="IPR046842">
    <property type="entry name" value="SpoIVA_ATPase"/>
</dbReference>
<dbReference type="SUPFAM" id="SSF52540">
    <property type="entry name" value="P-loop containing nucleoside triphosphate hydrolases"/>
    <property type="match status" value="1"/>
</dbReference>